<comment type="caution">
    <text evidence="2">The sequence shown here is derived from an EMBL/GenBank/DDBJ whole genome shotgun (WGS) entry which is preliminary data.</text>
</comment>
<evidence type="ECO:0008006" key="4">
    <source>
        <dbReference type="Google" id="ProtNLM"/>
    </source>
</evidence>
<keyword evidence="1" id="KW-1133">Transmembrane helix</keyword>
<dbReference type="EMBL" id="RDQH01000333">
    <property type="protein sequence ID" value="RXH94069.1"/>
    <property type="molecule type" value="Genomic_DNA"/>
</dbReference>
<organism evidence="2 3">
    <name type="scientific">Malus domestica</name>
    <name type="common">Apple</name>
    <name type="synonym">Pyrus malus</name>
    <dbReference type="NCBI Taxonomy" id="3750"/>
    <lineage>
        <taxon>Eukaryota</taxon>
        <taxon>Viridiplantae</taxon>
        <taxon>Streptophyta</taxon>
        <taxon>Embryophyta</taxon>
        <taxon>Tracheophyta</taxon>
        <taxon>Spermatophyta</taxon>
        <taxon>Magnoliopsida</taxon>
        <taxon>eudicotyledons</taxon>
        <taxon>Gunneridae</taxon>
        <taxon>Pentapetalae</taxon>
        <taxon>rosids</taxon>
        <taxon>fabids</taxon>
        <taxon>Rosales</taxon>
        <taxon>Rosaceae</taxon>
        <taxon>Amygdaloideae</taxon>
        <taxon>Maleae</taxon>
        <taxon>Malus</taxon>
    </lineage>
</organism>
<protein>
    <recommendedName>
        <fullName evidence="4">Transmembrane protein</fullName>
    </recommendedName>
</protein>
<evidence type="ECO:0000256" key="1">
    <source>
        <dbReference type="SAM" id="Phobius"/>
    </source>
</evidence>
<dbReference type="AlphaFoldDB" id="A0A498JDZ4"/>
<gene>
    <name evidence="2" type="ORF">DVH24_016136</name>
</gene>
<accession>A0A498JDZ4</accession>
<proteinExistence type="predicted"/>
<evidence type="ECO:0000313" key="2">
    <source>
        <dbReference type="EMBL" id="RXH94069.1"/>
    </source>
</evidence>
<feature type="transmembrane region" description="Helical" evidence="1">
    <location>
        <begin position="68"/>
        <end position="94"/>
    </location>
</feature>
<keyword evidence="1" id="KW-0472">Membrane</keyword>
<keyword evidence="1" id="KW-0812">Transmembrane</keyword>
<reference evidence="2 3" key="1">
    <citation type="submission" date="2018-10" db="EMBL/GenBank/DDBJ databases">
        <title>A high-quality apple genome assembly.</title>
        <authorList>
            <person name="Hu J."/>
        </authorList>
    </citation>
    <scope>NUCLEOTIDE SEQUENCE [LARGE SCALE GENOMIC DNA]</scope>
    <source>
        <strain evidence="3">cv. HFTH1</strain>
        <tissue evidence="2">Young leaf</tissue>
    </source>
</reference>
<name>A0A498JDZ4_MALDO</name>
<evidence type="ECO:0000313" key="3">
    <source>
        <dbReference type="Proteomes" id="UP000290289"/>
    </source>
</evidence>
<dbReference type="Proteomes" id="UP000290289">
    <property type="component" value="Chromosome 7"/>
</dbReference>
<feature type="transmembrane region" description="Helical" evidence="1">
    <location>
        <begin position="26"/>
        <end position="48"/>
    </location>
</feature>
<keyword evidence="3" id="KW-1185">Reference proteome</keyword>
<sequence>MCRSRIKGWFSNDVVRNLEFWPRKEMLNIPITLLFCSCLNCVCLDRTINGSVVSFFDCSLPFVPVFLSLSLSLSLSCIFLFFRALCFVLFSVWLGRNFFN</sequence>